<organism evidence="2 3">
    <name type="scientific">Colletotrichum zoysiae</name>
    <dbReference type="NCBI Taxonomy" id="1216348"/>
    <lineage>
        <taxon>Eukaryota</taxon>
        <taxon>Fungi</taxon>
        <taxon>Dikarya</taxon>
        <taxon>Ascomycota</taxon>
        <taxon>Pezizomycotina</taxon>
        <taxon>Sordariomycetes</taxon>
        <taxon>Hypocreomycetidae</taxon>
        <taxon>Glomerellales</taxon>
        <taxon>Glomerellaceae</taxon>
        <taxon>Colletotrichum</taxon>
        <taxon>Colletotrichum graminicola species complex</taxon>
    </lineage>
</organism>
<evidence type="ECO:0000313" key="3">
    <source>
        <dbReference type="Proteomes" id="UP001232148"/>
    </source>
</evidence>
<accession>A0AAD9H1C4</accession>
<evidence type="ECO:0000256" key="1">
    <source>
        <dbReference type="SAM" id="Phobius"/>
    </source>
</evidence>
<comment type="caution">
    <text evidence="2">The sequence shown here is derived from an EMBL/GenBank/DDBJ whole genome shotgun (WGS) entry which is preliminary data.</text>
</comment>
<feature type="transmembrane region" description="Helical" evidence="1">
    <location>
        <begin position="105"/>
        <end position="124"/>
    </location>
</feature>
<keyword evidence="1" id="KW-1133">Transmembrane helix</keyword>
<keyword evidence="1" id="KW-0812">Transmembrane</keyword>
<evidence type="ECO:0000313" key="2">
    <source>
        <dbReference type="EMBL" id="KAK2020600.1"/>
    </source>
</evidence>
<sequence>MLANLAAVGAVWVVMRAMRMEIFAPQVVDNRLNPVHLAIGIRCYQIQTEILGIPEQYGLFSSGPPRLQVFQGSFVPVLYFTIVFPVVVATVFVKYENKYKEKWPWMMASITGMVILCAAFWYLLCTDARRAPDYEWNDWRPHND</sequence>
<feature type="transmembrane region" description="Helical" evidence="1">
    <location>
        <begin position="74"/>
        <end position="93"/>
    </location>
</feature>
<keyword evidence="3" id="KW-1185">Reference proteome</keyword>
<dbReference type="EMBL" id="MU843208">
    <property type="protein sequence ID" value="KAK2020600.1"/>
    <property type="molecule type" value="Genomic_DNA"/>
</dbReference>
<reference evidence="2" key="1">
    <citation type="submission" date="2021-06" db="EMBL/GenBank/DDBJ databases">
        <title>Comparative genomics, transcriptomics and evolutionary studies reveal genomic signatures of adaptation to plant cell wall in hemibiotrophic fungi.</title>
        <authorList>
            <consortium name="DOE Joint Genome Institute"/>
            <person name="Baroncelli R."/>
            <person name="Diaz J.F."/>
            <person name="Benocci T."/>
            <person name="Peng M."/>
            <person name="Battaglia E."/>
            <person name="Haridas S."/>
            <person name="Andreopoulos W."/>
            <person name="Labutti K."/>
            <person name="Pangilinan J."/>
            <person name="Floch G.L."/>
            <person name="Makela M.R."/>
            <person name="Henrissat B."/>
            <person name="Grigoriev I.V."/>
            <person name="Crouch J.A."/>
            <person name="De Vries R.P."/>
            <person name="Sukno S.A."/>
            <person name="Thon M.R."/>
        </authorList>
    </citation>
    <scope>NUCLEOTIDE SEQUENCE</scope>
    <source>
        <strain evidence="2">MAFF235873</strain>
    </source>
</reference>
<name>A0AAD9H1C4_9PEZI</name>
<keyword evidence="1" id="KW-0472">Membrane</keyword>
<dbReference type="Proteomes" id="UP001232148">
    <property type="component" value="Unassembled WGS sequence"/>
</dbReference>
<dbReference type="AlphaFoldDB" id="A0AAD9H1C4"/>
<protein>
    <submittedName>
        <fullName evidence="2">Uncharacterized protein</fullName>
    </submittedName>
</protein>
<proteinExistence type="predicted"/>
<gene>
    <name evidence="2" type="ORF">LX32DRAFT_716363</name>
</gene>